<dbReference type="InterPro" id="IPR046348">
    <property type="entry name" value="SIS_dom_sf"/>
</dbReference>
<feature type="domain" description="SIS" evidence="10">
    <location>
        <begin position="38"/>
        <end position="197"/>
    </location>
</feature>
<evidence type="ECO:0000256" key="9">
    <source>
        <dbReference type="HAMAP-Rule" id="MF_00067"/>
    </source>
</evidence>
<feature type="binding site" evidence="9">
    <location>
        <begin position="53"/>
        <end position="55"/>
    </location>
    <ligand>
        <name>substrate</name>
    </ligand>
</feature>
<dbReference type="AlphaFoldDB" id="R7B2T2"/>
<comment type="pathway">
    <text evidence="9">Carbohydrate biosynthesis; D-glycero-D-manno-heptose 7-phosphate biosynthesis; D-glycero-alpha-D-manno-heptose 7-phosphate and D-glycero-beta-D-manno-heptose 7-phosphate from sedoheptulose 7-phosphate: step 1/1.</text>
</comment>
<evidence type="ECO:0000313" key="12">
    <source>
        <dbReference type="Proteomes" id="UP000018141"/>
    </source>
</evidence>
<evidence type="ECO:0000256" key="6">
    <source>
        <dbReference type="ARBA" id="ARBA00022833"/>
    </source>
</evidence>
<gene>
    <name evidence="9" type="primary">gmhA</name>
    <name evidence="11" type="ORF">BN656_01822</name>
</gene>
<dbReference type="GO" id="GO:0008968">
    <property type="term" value="F:D-sedoheptulose 7-phosphate isomerase activity"/>
    <property type="evidence" value="ECO:0007669"/>
    <property type="project" value="UniProtKB-UniRule"/>
</dbReference>
<comment type="caution">
    <text evidence="11">The sequence shown here is derived from an EMBL/GenBank/DDBJ whole genome shotgun (WGS) entry which is preliminary data.</text>
</comment>
<dbReference type="UniPathway" id="UPA00041">
    <property type="reaction ID" value="UER00436"/>
</dbReference>
<dbReference type="SUPFAM" id="SSF53697">
    <property type="entry name" value="SIS domain"/>
    <property type="match status" value="1"/>
</dbReference>
<dbReference type="GO" id="GO:2001061">
    <property type="term" value="P:D-glycero-D-manno-heptose 7-phosphate biosynthetic process"/>
    <property type="evidence" value="ECO:0007669"/>
    <property type="project" value="UniProtKB-UniPathway"/>
</dbReference>
<name>R7B2T2_9FIRM</name>
<dbReference type="GO" id="GO:0008270">
    <property type="term" value="F:zinc ion binding"/>
    <property type="evidence" value="ECO:0007669"/>
    <property type="project" value="UniProtKB-UniRule"/>
</dbReference>
<keyword evidence="6 9" id="KW-0862">Zinc</keyword>
<feature type="binding site" evidence="9">
    <location>
        <position position="62"/>
    </location>
    <ligand>
        <name>Zn(2+)</name>
        <dbReference type="ChEBI" id="CHEBI:29105"/>
    </ligand>
</feature>
<dbReference type="Pfam" id="PF13580">
    <property type="entry name" value="SIS_2"/>
    <property type="match status" value="1"/>
</dbReference>
<comment type="miscellaneous">
    <text evidence="9">The reaction produces a racemic mixture of D-glycero-alpha-D-manno-heptose 7-phosphate and D-glycero-beta-D-manno-heptose 7-phosphate.</text>
</comment>
<evidence type="ECO:0000256" key="2">
    <source>
        <dbReference type="ARBA" id="ARBA00004496"/>
    </source>
</evidence>
<dbReference type="Gene3D" id="3.40.50.10490">
    <property type="entry name" value="Glucose-6-phosphate isomerase like protein, domain 1"/>
    <property type="match status" value="1"/>
</dbReference>
<evidence type="ECO:0000313" key="11">
    <source>
        <dbReference type="EMBL" id="CDD57822.1"/>
    </source>
</evidence>
<dbReference type="InterPro" id="IPR004515">
    <property type="entry name" value="Phosphoheptose_Isoase"/>
</dbReference>
<dbReference type="EC" id="5.3.1.28" evidence="9"/>
<dbReference type="InterPro" id="IPR050099">
    <property type="entry name" value="SIS_GmhA/DiaA_subfam"/>
</dbReference>
<comment type="catalytic activity">
    <reaction evidence="1 9">
        <text>2 D-sedoheptulose 7-phosphate = D-glycero-alpha-D-manno-heptose 7-phosphate + D-glycero-beta-D-manno-heptose 7-phosphate</text>
        <dbReference type="Rhea" id="RHEA:27489"/>
        <dbReference type="ChEBI" id="CHEBI:57483"/>
        <dbReference type="ChEBI" id="CHEBI:60203"/>
        <dbReference type="ChEBI" id="CHEBI:60204"/>
        <dbReference type="EC" id="5.3.1.28"/>
    </reaction>
</comment>
<feature type="binding site" evidence="9">
    <location>
        <position position="66"/>
    </location>
    <ligand>
        <name>substrate</name>
    </ligand>
</feature>
<keyword evidence="7 9" id="KW-0413">Isomerase</keyword>
<feature type="binding site" evidence="9">
    <location>
        <position position="181"/>
    </location>
    <ligand>
        <name>Zn(2+)</name>
        <dbReference type="ChEBI" id="CHEBI:29105"/>
    </ligand>
</feature>
<proteinExistence type="inferred from homology"/>
<evidence type="ECO:0000256" key="5">
    <source>
        <dbReference type="ARBA" id="ARBA00022723"/>
    </source>
</evidence>
<dbReference type="InterPro" id="IPR001347">
    <property type="entry name" value="SIS_dom"/>
</dbReference>
<reference evidence="11" key="1">
    <citation type="submission" date="2012-11" db="EMBL/GenBank/DDBJ databases">
        <title>Dependencies among metagenomic species, viruses, plasmids and units of genetic variation.</title>
        <authorList>
            <person name="Nielsen H.B."/>
            <person name="Almeida M."/>
            <person name="Juncker A.S."/>
            <person name="Rasmussen S."/>
            <person name="Li J."/>
            <person name="Sunagawa S."/>
            <person name="Plichta D."/>
            <person name="Gautier L."/>
            <person name="Le Chatelier E."/>
            <person name="Peletier E."/>
            <person name="Bonde I."/>
            <person name="Nielsen T."/>
            <person name="Manichanh C."/>
            <person name="Arumugam M."/>
            <person name="Batto J."/>
            <person name="Santos M.B.Q.D."/>
            <person name="Blom N."/>
            <person name="Borruel N."/>
            <person name="Burgdorf K.S."/>
            <person name="Boumezbeur F."/>
            <person name="Casellas F."/>
            <person name="Dore J."/>
            <person name="Guarner F."/>
            <person name="Hansen T."/>
            <person name="Hildebrand F."/>
            <person name="Kaas R.S."/>
            <person name="Kennedy S."/>
            <person name="Kristiansen K."/>
            <person name="Kultima J.R."/>
            <person name="Leonard P."/>
            <person name="Levenez F."/>
            <person name="Lund O."/>
            <person name="Moumen B."/>
            <person name="Le Paslier D."/>
            <person name="Pons N."/>
            <person name="Pedersen O."/>
            <person name="Prifti E."/>
            <person name="Qin J."/>
            <person name="Raes J."/>
            <person name="Tap J."/>
            <person name="Tims S."/>
            <person name="Ussery D.W."/>
            <person name="Yamada T."/>
            <person name="MetaHit consortium"/>
            <person name="Renault P."/>
            <person name="Sicheritz-Ponten T."/>
            <person name="Bork P."/>
            <person name="Wang J."/>
            <person name="Brunak S."/>
            <person name="Ehrlich S.D."/>
        </authorList>
    </citation>
    <scope>NUCLEOTIDE SEQUENCE [LARGE SCALE GENOMIC DNA]</scope>
</reference>
<dbReference type="GO" id="GO:0005737">
    <property type="term" value="C:cytoplasm"/>
    <property type="evidence" value="ECO:0007669"/>
    <property type="project" value="UniProtKB-SubCell"/>
</dbReference>
<dbReference type="PANTHER" id="PTHR30390:SF6">
    <property type="entry name" value="DNAA INITIATOR-ASSOCIATING PROTEIN DIAA"/>
    <property type="match status" value="1"/>
</dbReference>
<protein>
    <recommendedName>
        <fullName evidence="9">Phosphoheptose isomerase</fullName>
        <ecNumber evidence="9">5.3.1.28</ecNumber>
    </recommendedName>
    <alternativeName>
        <fullName evidence="9">Sedoheptulose 7-phosphate isomerase</fullName>
    </alternativeName>
</protein>
<feature type="binding site" evidence="9">
    <location>
        <position position="66"/>
    </location>
    <ligand>
        <name>Zn(2+)</name>
        <dbReference type="ChEBI" id="CHEBI:29105"/>
    </ligand>
</feature>
<dbReference type="PANTHER" id="PTHR30390">
    <property type="entry name" value="SEDOHEPTULOSE 7-PHOSPHATE ISOMERASE / DNAA INITIATOR-ASSOCIATING FACTOR FOR REPLICATION INITIATION"/>
    <property type="match status" value="1"/>
</dbReference>
<feature type="binding site" evidence="9">
    <location>
        <position position="126"/>
    </location>
    <ligand>
        <name>substrate</name>
    </ligand>
</feature>
<evidence type="ECO:0000256" key="1">
    <source>
        <dbReference type="ARBA" id="ARBA00000348"/>
    </source>
</evidence>
<feature type="binding site" evidence="9">
    <location>
        <begin position="95"/>
        <end position="96"/>
    </location>
    <ligand>
        <name>substrate</name>
    </ligand>
</feature>
<keyword evidence="5 9" id="KW-0479">Metal-binding</keyword>
<organism evidence="11 12">
    <name type="scientific">Bacteroides pectinophilus CAG:437</name>
    <dbReference type="NCBI Taxonomy" id="1263051"/>
    <lineage>
        <taxon>Bacteria</taxon>
        <taxon>Bacillati</taxon>
        <taxon>Bacillota</taxon>
        <taxon>Clostridia</taxon>
        <taxon>Eubacteriales</taxon>
    </lineage>
</organism>
<comment type="cofactor">
    <cofactor evidence="9">
        <name>Zn(2+)</name>
        <dbReference type="ChEBI" id="CHEBI:29105"/>
    </cofactor>
    <text evidence="9">Binds 1 zinc ion per subunit.</text>
</comment>
<keyword evidence="4 9" id="KW-0963">Cytoplasm</keyword>
<dbReference type="Proteomes" id="UP000018141">
    <property type="component" value="Unassembled WGS sequence"/>
</dbReference>
<evidence type="ECO:0000259" key="10">
    <source>
        <dbReference type="PROSITE" id="PS51464"/>
    </source>
</evidence>
<feature type="binding site" evidence="9">
    <location>
        <position position="173"/>
    </location>
    <ligand>
        <name>Zn(2+)</name>
        <dbReference type="ChEBI" id="CHEBI:29105"/>
    </ligand>
</feature>
<accession>R7B2T2</accession>
<feature type="binding site" evidence="9">
    <location>
        <position position="173"/>
    </location>
    <ligand>
        <name>substrate</name>
    </ligand>
</feature>
<comment type="similarity">
    <text evidence="3 9">Belongs to the SIS family. GmhA subfamily.</text>
</comment>
<evidence type="ECO:0000256" key="4">
    <source>
        <dbReference type="ARBA" id="ARBA00022490"/>
    </source>
</evidence>
<keyword evidence="8 9" id="KW-0119">Carbohydrate metabolism</keyword>
<dbReference type="InterPro" id="IPR035461">
    <property type="entry name" value="GmhA/DiaA"/>
</dbReference>
<evidence type="ECO:0000256" key="8">
    <source>
        <dbReference type="ARBA" id="ARBA00023277"/>
    </source>
</evidence>
<sequence>MNKKEMIIQNISDSIDTKKKILQDEEFIEKIEKVADVCVDAYLSGNKLLMCGNGGSASDAQHMAGELVGRYMMERKGIPAVALNANTTILTALGNDYDYDSVYEKQVTALGREGDVIFAISTSGNSANCVKACERAKNMGITTVALTGESGGKLRKVCDYTFNVPCTMTPHIQEAHIMLIHIICGIIEERLMEAGYFED</sequence>
<evidence type="ECO:0000256" key="3">
    <source>
        <dbReference type="ARBA" id="ARBA00009894"/>
    </source>
</evidence>
<comment type="subcellular location">
    <subcellularLocation>
        <location evidence="2 9">Cytoplasm</location>
    </subcellularLocation>
</comment>
<dbReference type="EMBL" id="CBHH010000052">
    <property type="protein sequence ID" value="CDD57822.1"/>
    <property type="molecule type" value="Genomic_DNA"/>
</dbReference>
<dbReference type="HAMAP" id="MF_00067">
    <property type="entry name" value="GmhA"/>
    <property type="match status" value="1"/>
</dbReference>
<comment type="function">
    <text evidence="9">Catalyzes the isomerization of sedoheptulose 7-phosphate in D-glycero-D-manno-heptose 7-phosphate.</text>
</comment>
<dbReference type="GO" id="GO:0005975">
    <property type="term" value="P:carbohydrate metabolic process"/>
    <property type="evidence" value="ECO:0007669"/>
    <property type="project" value="UniProtKB-UniRule"/>
</dbReference>
<dbReference type="CDD" id="cd05006">
    <property type="entry name" value="SIS_GmhA"/>
    <property type="match status" value="1"/>
</dbReference>
<dbReference type="GO" id="GO:0097367">
    <property type="term" value="F:carbohydrate derivative binding"/>
    <property type="evidence" value="ECO:0007669"/>
    <property type="project" value="InterPro"/>
</dbReference>
<evidence type="ECO:0000256" key="7">
    <source>
        <dbReference type="ARBA" id="ARBA00023235"/>
    </source>
</evidence>
<feature type="binding site" evidence="9">
    <location>
        <begin position="121"/>
        <end position="123"/>
    </location>
    <ligand>
        <name>substrate</name>
    </ligand>
</feature>
<dbReference type="PROSITE" id="PS51464">
    <property type="entry name" value="SIS"/>
    <property type="match status" value="1"/>
</dbReference>